<organism evidence="1 2">
    <name type="scientific">Acorus gramineus</name>
    <name type="common">Dwarf sweet flag</name>
    <dbReference type="NCBI Taxonomy" id="55184"/>
    <lineage>
        <taxon>Eukaryota</taxon>
        <taxon>Viridiplantae</taxon>
        <taxon>Streptophyta</taxon>
        <taxon>Embryophyta</taxon>
        <taxon>Tracheophyta</taxon>
        <taxon>Spermatophyta</taxon>
        <taxon>Magnoliopsida</taxon>
        <taxon>Liliopsida</taxon>
        <taxon>Acoraceae</taxon>
        <taxon>Acorus</taxon>
    </lineage>
</organism>
<evidence type="ECO:0000313" key="2">
    <source>
        <dbReference type="Proteomes" id="UP001179952"/>
    </source>
</evidence>
<reference evidence="1" key="2">
    <citation type="submission" date="2023-06" db="EMBL/GenBank/DDBJ databases">
        <authorList>
            <person name="Ma L."/>
            <person name="Liu K.-W."/>
            <person name="Li Z."/>
            <person name="Hsiao Y.-Y."/>
            <person name="Qi Y."/>
            <person name="Fu T."/>
            <person name="Tang G."/>
            <person name="Zhang D."/>
            <person name="Sun W.-H."/>
            <person name="Liu D.-K."/>
            <person name="Li Y."/>
            <person name="Chen G.-Z."/>
            <person name="Liu X.-D."/>
            <person name="Liao X.-Y."/>
            <person name="Jiang Y.-T."/>
            <person name="Yu X."/>
            <person name="Hao Y."/>
            <person name="Huang J."/>
            <person name="Zhao X.-W."/>
            <person name="Ke S."/>
            <person name="Chen Y.-Y."/>
            <person name="Wu W.-L."/>
            <person name="Hsu J.-L."/>
            <person name="Lin Y.-F."/>
            <person name="Huang M.-D."/>
            <person name="Li C.-Y."/>
            <person name="Huang L."/>
            <person name="Wang Z.-W."/>
            <person name="Zhao X."/>
            <person name="Zhong W.-Y."/>
            <person name="Peng D.-H."/>
            <person name="Ahmad S."/>
            <person name="Lan S."/>
            <person name="Zhang J.-S."/>
            <person name="Tsai W.-C."/>
            <person name="Van De Peer Y."/>
            <person name="Liu Z.-J."/>
        </authorList>
    </citation>
    <scope>NUCLEOTIDE SEQUENCE</scope>
    <source>
        <strain evidence="1">SCP</strain>
        <tissue evidence="1">Leaves</tissue>
    </source>
</reference>
<evidence type="ECO:0000313" key="1">
    <source>
        <dbReference type="EMBL" id="KAK1257140.1"/>
    </source>
</evidence>
<dbReference type="AlphaFoldDB" id="A0AAV8ZZZ9"/>
<dbReference type="EMBL" id="JAUJYN010000059">
    <property type="protein sequence ID" value="KAK1257140.1"/>
    <property type="molecule type" value="Genomic_DNA"/>
</dbReference>
<reference evidence="1" key="1">
    <citation type="journal article" date="2023" name="Nat. Commun.">
        <title>Diploid and tetraploid genomes of Acorus and the evolution of monocots.</title>
        <authorList>
            <person name="Ma L."/>
            <person name="Liu K.W."/>
            <person name="Li Z."/>
            <person name="Hsiao Y.Y."/>
            <person name="Qi Y."/>
            <person name="Fu T."/>
            <person name="Tang G.D."/>
            <person name="Zhang D."/>
            <person name="Sun W.H."/>
            <person name="Liu D.K."/>
            <person name="Li Y."/>
            <person name="Chen G.Z."/>
            <person name="Liu X.D."/>
            <person name="Liao X.Y."/>
            <person name="Jiang Y.T."/>
            <person name="Yu X."/>
            <person name="Hao Y."/>
            <person name="Huang J."/>
            <person name="Zhao X.W."/>
            <person name="Ke S."/>
            <person name="Chen Y.Y."/>
            <person name="Wu W.L."/>
            <person name="Hsu J.L."/>
            <person name="Lin Y.F."/>
            <person name="Huang M.D."/>
            <person name="Li C.Y."/>
            <person name="Huang L."/>
            <person name="Wang Z.W."/>
            <person name="Zhao X."/>
            <person name="Zhong W.Y."/>
            <person name="Peng D.H."/>
            <person name="Ahmad S."/>
            <person name="Lan S."/>
            <person name="Zhang J.S."/>
            <person name="Tsai W.C."/>
            <person name="Van de Peer Y."/>
            <person name="Liu Z.J."/>
        </authorList>
    </citation>
    <scope>NUCLEOTIDE SEQUENCE</scope>
    <source>
        <strain evidence="1">SCP</strain>
    </source>
</reference>
<sequence length="238" mass="27067">MRLPGAASVTRLDCVLVDTAWEDHFPFCSIACLPRITSDHRPILLSRGVPGQYRSRFHFETWWLKVGGFRAAVASSWSLPVEGVSGAKKMAIKLKRLTHFLKGWCREAKAQRVAHKTAIAHDIAVLDVVEDSGLMGEEVHDSRIRLKVAMQLILGQEEEEWRLRSRAVWLKEGDNNAAFFHKVANHRRRVNKIDSLLVGDTHVTSEAGIQEVLVEHFAKMAKAPRGKRMEWFDEDLPR</sequence>
<proteinExistence type="predicted"/>
<protein>
    <recommendedName>
        <fullName evidence="3">Reverse transcriptase</fullName>
    </recommendedName>
</protein>
<evidence type="ECO:0008006" key="3">
    <source>
        <dbReference type="Google" id="ProtNLM"/>
    </source>
</evidence>
<name>A0AAV8ZZZ9_ACOGR</name>
<dbReference type="PANTHER" id="PTHR33710">
    <property type="entry name" value="BNAC02G09200D PROTEIN"/>
    <property type="match status" value="1"/>
</dbReference>
<accession>A0AAV8ZZZ9</accession>
<comment type="caution">
    <text evidence="1">The sequence shown here is derived from an EMBL/GenBank/DDBJ whole genome shotgun (WGS) entry which is preliminary data.</text>
</comment>
<keyword evidence="2" id="KW-1185">Reference proteome</keyword>
<dbReference type="Proteomes" id="UP001179952">
    <property type="component" value="Unassembled WGS sequence"/>
</dbReference>
<gene>
    <name evidence="1" type="ORF">QJS04_geneDACA022973</name>
</gene>
<dbReference type="PANTHER" id="PTHR33710:SF48">
    <property type="entry name" value="OS02G0307075 PROTEIN"/>
    <property type="match status" value="1"/>
</dbReference>